<keyword evidence="2" id="KW-0378">Hydrolase</keyword>
<dbReference type="EMBL" id="MWBQ01000203">
    <property type="protein sequence ID" value="OQA54637.1"/>
    <property type="molecule type" value="Genomic_DNA"/>
</dbReference>
<dbReference type="Pfam" id="PF12705">
    <property type="entry name" value="PDDEXK_1"/>
    <property type="match status" value="1"/>
</dbReference>
<dbReference type="InterPro" id="IPR011604">
    <property type="entry name" value="PDDEXK-like_dom_sf"/>
</dbReference>
<dbReference type="InterPro" id="IPR027417">
    <property type="entry name" value="P-loop_NTPase"/>
</dbReference>
<protein>
    <submittedName>
        <fullName evidence="2">ATP-dependent helicase/deoxyribonuclease subunit B</fullName>
        <ecNumber evidence="2">3.6.4.12</ecNumber>
    </submittedName>
</protein>
<gene>
    <name evidence="2" type="primary">rexB</name>
    <name evidence="2" type="ORF">BWY41_01972</name>
</gene>
<dbReference type="Gene3D" id="3.90.320.10">
    <property type="match status" value="1"/>
</dbReference>
<accession>A0A1V5SJI0</accession>
<sequence length="960" mass="111602">MPFEVFHYNRLSDVKEYLGQLTTQVINPIIIVPSLSDKSEFREMDPFEESKIFQWNDLYNEIHTLLKNQVSIPPKRKEVDQSVNWLLIHNLWKELNEKTETIDIPEGLRRIECVTHILESIRELLREEVSWSDFNRFMSCNDCFDDSLCNQIQDPTSWLCWIYRRYLKVFERYQLSDNLQIPGLTADLIRKSWHNEELKKWINKNTFIFIGFFQFTPGQRQLLHSLNSNYGQVYIIKPWCGIPQFDENFPLQLDHSKLPLPINNPVSIGEIAAGDARHQYETIARELVLWSAEKGQLSQWGQFPGWDDIATIIPIQRRKTFQEVLQKYRIPFQFLQGFSAKESPLWGILKRLRSAGQSYWPEEETLHLLTDPLLGETDISVKEAYHLSPRGIEGWRDFLKDSPQSLLKFDQLVKSWRIIESCRTPQEVYHVLHRIFTKTFNISNNASKLSGLDPTRDELVALLTAFLVEIEQKILYFSEDETLASFVQQINFASTNEVYGFLETWINHATLRPPLVEKGSLRVYLSSPPALTEAPVMIITDIISAFWPGSFLNTPFLEDELKKKWNQNPGLNQATLPTIHHKRDEKRALFRRLIATGLQYTIVTYPLQDEAGRPTSLSPYYDEIFTGDDPWAEKVVFFKRPLSAILPQTVEPYLKPVEIPEDVPLIARSLPWLPNQISKIPPIPISELDNWVECPFLFYLKNFYKLTEPTPPGFDPRRGGIVLHELWRKVWDNYLEGKSTSLRELVLSLWTEIVQRVYPELLTVFTSDELRLRLDALRMADYQEHMESFINYYRTEEKSEFVLPLYEINQLSFTGRCDRLIGLKDGYWLIVDYKSGKSNYARKSLQLAGYSQVLTDNGYPVIGYVYLCHGDGKATGAFENTLFVPYGDKLRNAILKSNRSGKILSVEMELARQKMEELSLGLASGDIQPNYHSQTCSGCFGRSLCRRDEMRSRGGEDEES</sequence>
<dbReference type="SUPFAM" id="SSF52540">
    <property type="entry name" value="P-loop containing nucleoside triphosphate hydrolases"/>
    <property type="match status" value="1"/>
</dbReference>
<evidence type="ECO:0000259" key="1">
    <source>
        <dbReference type="Pfam" id="PF12705"/>
    </source>
</evidence>
<reference evidence="2" key="1">
    <citation type="submission" date="2017-02" db="EMBL/GenBank/DDBJ databases">
        <title>Delving into the versatile metabolic prowess of the omnipresent phylum Bacteroidetes.</title>
        <authorList>
            <person name="Nobu M.K."/>
            <person name="Mei R."/>
            <person name="Narihiro T."/>
            <person name="Kuroda K."/>
            <person name="Liu W.-T."/>
        </authorList>
    </citation>
    <scope>NUCLEOTIDE SEQUENCE</scope>
    <source>
        <strain evidence="2">ADurb.Bin276</strain>
    </source>
</reference>
<proteinExistence type="predicted"/>
<dbReference type="AlphaFoldDB" id="A0A1V5SJI0"/>
<dbReference type="GO" id="GO:0016787">
    <property type="term" value="F:hydrolase activity"/>
    <property type="evidence" value="ECO:0007669"/>
    <property type="project" value="UniProtKB-KW"/>
</dbReference>
<evidence type="ECO:0000313" key="2">
    <source>
        <dbReference type="EMBL" id="OQA54637.1"/>
    </source>
</evidence>
<dbReference type="GO" id="GO:0003678">
    <property type="term" value="F:DNA helicase activity"/>
    <property type="evidence" value="ECO:0007669"/>
    <property type="project" value="UniProtKB-EC"/>
</dbReference>
<dbReference type="Proteomes" id="UP000485569">
    <property type="component" value="Unassembled WGS sequence"/>
</dbReference>
<organism evidence="2">
    <name type="scientific">Candidatus Atribacter allofermentans</name>
    <dbReference type="NCBI Taxonomy" id="1852833"/>
    <lineage>
        <taxon>Bacteria</taxon>
        <taxon>Pseudomonadati</taxon>
        <taxon>Atribacterota</taxon>
        <taxon>Atribacteria</taxon>
        <taxon>Atribacterales</taxon>
        <taxon>Atribacteraceae</taxon>
        <taxon>Atribacter</taxon>
    </lineage>
</organism>
<keyword evidence="2" id="KW-0067">ATP-binding</keyword>
<dbReference type="EC" id="3.6.4.12" evidence="2"/>
<keyword evidence="2" id="KW-0347">Helicase</keyword>
<feature type="domain" description="PD-(D/E)XK endonuclease-like" evidence="1">
    <location>
        <begin position="686"/>
        <end position="946"/>
    </location>
</feature>
<comment type="caution">
    <text evidence="2">The sequence shown here is derived from an EMBL/GenBank/DDBJ whole genome shotgun (WGS) entry which is preliminary data.</text>
</comment>
<name>A0A1V5SJI0_9BACT</name>
<keyword evidence="2" id="KW-0547">Nucleotide-binding</keyword>
<dbReference type="InterPro" id="IPR038726">
    <property type="entry name" value="PDDEXK_AddAB-type"/>
</dbReference>